<keyword evidence="1" id="KW-1133">Transmembrane helix</keyword>
<feature type="transmembrane region" description="Helical" evidence="1">
    <location>
        <begin position="80"/>
        <end position="98"/>
    </location>
</feature>
<dbReference type="AlphaFoldDB" id="A0A9P7VFQ4"/>
<organism evidence="2 3">
    <name type="scientific">Guyanagaster necrorhizus</name>
    <dbReference type="NCBI Taxonomy" id="856835"/>
    <lineage>
        <taxon>Eukaryota</taxon>
        <taxon>Fungi</taxon>
        <taxon>Dikarya</taxon>
        <taxon>Basidiomycota</taxon>
        <taxon>Agaricomycotina</taxon>
        <taxon>Agaricomycetes</taxon>
        <taxon>Agaricomycetidae</taxon>
        <taxon>Agaricales</taxon>
        <taxon>Marasmiineae</taxon>
        <taxon>Physalacriaceae</taxon>
        <taxon>Guyanagaster</taxon>
    </lineage>
</organism>
<name>A0A9P7VFQ4_9AGAR</name>
<evidence type="ECO:0000256" key="1">
    <source>
        <dbReference type="SAM" id="Phobius"/>
    </source>
</evidence>
<evidence type="ECO:0000313" key="3">
    <source>
        <dbReference type="Proteomes" id="UP000812287"/>
    </source>
</evidence>
<sequence>MEDDVDDVQPSHIPPPTNSNTTFCTCAVAPLPPYASRDIELAETHANESGGLLYSANANAVALSNPPTLTYASKLSSKRGLRAIVIFIICMFLLVLHLRAESAKKKRHQLIHDGLAWADITPSKRCLRYGTREYSAQLMGVPRGEHGLRWCKEKEITIHGIDFEKPGYCTVDRDYSVPTKRRFYGHWTVESNEPSCKTLWENFQDKGCVAKGSMRRRIEAHMGNHQPPWDNWREMCSTTPADYDGHHFDQPDSCDHRVRGIGTLWLA</sequence>
<proteinExistence type="predicted"/>
<accession>A0A9P7VFQ4</accession>
<dbReference type="GeneID" id="66109882"/>
<comment type="caution">
    <text evidence="2">The sequence shown here is derived from an EMBL/GenBank/DDBJ whole genome shotgun (WGS) entry which is preliminary data.</text>
</comment>
<dbReference type="OrthoDB" id="3153758at2759"/>
<reference evidence="2" key="1">
    <citation type="submission" date="2020-11" db="EMBL/GenBank/DDBJ databases">
        <title>Adaptations for nitrogen fixation in a non-lichenized fungal sporocarp promotes dispersal by wood-feeding termites.</title>
        <authorList>
            <consortium name="DOE Joint Genome Institute"/>
            <person name="Koch R.A."/>
            <person name="Yoon G."/>
            <person name="Arayal U."/>
            <person name="Lail K."/>
            <person name="Amirebrahimi M."/>
            <person name="Labutti K."/>
            <person name="Lipzen A."/>
            <person name="Riley R."/>
            <person name="Barry K."/>
            <person name="Henrissat B."/>
            <person name="Grigoriev I.V."/>
            <person name="Herr J.R."/>
            <person name="Aime M.C."/>
        </authorList>
    </citation>
    <scope>NUCLEOTIDE SEQUENCE</scope>
    <source>
        <strain evidence="2">MCA 3950</strain>
    </source>
</reference>
<keyword evidence="1" id="KW-0472">Membrane</keyword>
<dbReference type="Proteomes" id="UP000812287">
    <property type="component" value="Unassembled WGS sequence"/>
</dbReference>
<keyword evidence="3" id="KW-1185">Reference proteome</keyword>
<gene>
    <name evidence="2" type="ORF">BT62DRAFT_938678</name>
</gene>
<dbReference type="RefSeq" id="XP_043033237.1">
    <property type="nucleotide sequence ID" value="XM_043187585.1"/>
</dbReference>
<dbReference type="EMBL" id="MU250585">
    <property type="protein sequence ID" value="KAG7439737.1"/>
    <property type="molecule type" value="Genomic_DNA"/>
</dbReference>
<protein>
    <submittedName>
        <fullName evidence="2">Uncharacterized protein</fullName>
    </submittedName>
</protein>
<evidence type="ECO:0000313" key="2">
    <source>
        <dbReference type="EMBL" id="KAG7439737.1"/>
    </source>
</evidence>
<keyword evidence="1" id="KW-0812">Transmembrane</keyword>